<dbReference type="STRING" id="1666911.HLUCCA11_21590"/>
<dbReference type="PATRIC" id="fig|1666911.3.peg.3719"/>
<dbReference type="NCBIfam" id="NF047509">
    <property type="entry name" value="Rv3131_FMN_oxido"/>
    <property type="match status" value="1"/>
</dbReference>
<gene>
    <name evidence="1" type="ORF">HLUCCA11_21590</name>
</gene>
<protein>
    <submittedName>
        <fullName evidence="1">Nitroreductase</fullName>
    </submittedName>
</protein>
<proteinExistence type="predicted"/>
<dbReference type="EMBL" id="LJZR01000058">
    <property type="protein sequence ID" value="KPQ32398.1"/>
    <property type="molecule type" value="Genomic_DNA"/>
</dbReference>
<comment type="caution">
    <text evidence="1">The sequence shown here is derived from an EMBL/GenBank/DDBJ whole genome shotgun (WGS) entry which is preliminary data.</text>
</comment>
<organism evidence="1 2">
    <name type="scientific">Phormidesmis priestleyi Ana</name>
    <dbReference type="NCBI Taxonomy" id="1666911"/>
    <lineage>
        <taxon>Bacteria</taxon>
        <taxon>Bacillati</taxon>
        <taxon>Cyanobacteriota</taxon>
        <taxon>Cyanophyceae</taxon>
        <taxon>Leptolyngbyales</taxon>
        <taxon>Leptolyngbyaceae</taxon>
        <taxon>Phormidesmis</taxon>
    </lineage>
</organism>
<accession>A0A0P7ZCK5</accession>
<sequence>MNRKKFIGIVGGATIAFGTASYLLSDKRNLVRADIKPADDSTKPTLRDHNETLRPDEKEILFLASLAPSGHNTQPWFVQYLEPYHWIIGNDKSKWLPAVDPTQRETMLSIGAFIQNLEYAAGDFGYICDWKLLATTHQDEQVMEVSLIKEASKNAFDISKIKNRRTVRADFLNDVLKPEDLKYLVNSEPEFIHYLPVTSQESQYISEQTIEANRLQAYRDPAQQELADWIRFSSQNAEKYRDGLTTASMEIDGFSGWVVRNIYSKDSVMKKDFRERGIDNIKKEVSESAGWILITSKDSSVATLLETGRRMQSLFLKVREKGIAIHPMTQILEESSMRQDLNQSIGISENIQFILRAGYLKNYPLPVSLRRPVDWFIRK</sequence>
<name>A0A0P7ZCK5_9CYAN</name>
<dbReference type="InterPro" id="IPR000415">
    <property type="entry name" value="Nitroreductase-like"/>
</dbReference>
<dbReference type="Gene3D" id="3.40.109.10">
    <property type="entry name" value="NADH Oxidase"/>
    <property type="match status" value="1"/>
</dbReference>
<evidence type="ECO:0000313" key="1">
    <source>
        <dbReference type="EMBL" id="KPQ32398.1"/>
    </source>
</evidence>
<dbReference type="Proteomes" id="UP000050465">
    <property type="component" value="Unassembled WGS sequence"/>
</dbReference>
<evidence type="ECO:0000313" key="2">
    <source>
        <dbReference type="Proteomes" id="UP000050465"/>
    </source>
</evidence>
<dbReference type="SUPFAM" id="SSF55469">
    <property type="entry name" value="FMN-dependent nitroreductase-like"/>
    <property type="match status" value="2"/>
</dbReference>
<reference evidence="1 2" key="1">
    <citation type="submission" date="2015-09" db="EMBL/GenBank/DDBJ databases">
        <title>Identification and resolution of microdiversity through metagenomic sequencing of parallel consortia.</title>
        <authorList>
            <person name="Nelson W.C."/>
            <person name="Romine M.F."/>
            <person name="Lindemann S.R."/>
        </authorList>
    </citation>
    <scope>NUCLEOTIDE SEQUENCE [LARGE SCALE GENOMIC DNA]</scope>
    <source>
        <strain evidence="1">Ana</strain>
    </source>
</reference>
<dbReference type="AlphaFoldDB" id="A0A0P7ZCK5"/>
<dbReference type="GO" id="GO:0016491">
    <property type="term" value="F:oxidoreductase activity"/>
    <property type="evidence" value="ECO:0007669"/>
    <property type="project" value="InterPro"/>
</dbReference>